<feature type="domain" description="Apple" evidence="2">
    <location>
        <begin position="41"/>
        <end position="111"/>
    </location>
</feature>
<reference evidence="3" key="1">
    <citation type="submission" date="2020-04" db="EMBL/GenBank/DDBJ databases">
        <title>Hybrid Assembly of Korean Phytophthora infestans isolates.</title>
        <authorList>
            <person name="Prokchorchik M."/>
            <person name="Lee Y."/>
            <person name="Seo J."/>
            <person name="Cho J.-H."/>
            <person name="Park Y.-E."/>
            <person name="Jang D.-C."/>
            <person name="Im J.-S."/>
            <person name="Choi J.-G."/>
            <person name="Park H.-J."/>
            <person name="Lee G.-B."/>
            <person name="Lee Y.-G."/>
            <person name="Hong S.-Y."/>
            <person name="Cho K."/>
            <person name="Sohn K.H."/>
        </authorList>
    </citation>
    <scope>NUCLEOTIDE SEQUENCE</scope>
    <source>
        <strain evidence="3">KR_1_A1</strain>
        <strain evidence="4">KR_2_A2</strain>
    </source>
</reference>
<organism evidence="3 5">
    <name type="scientific">Phytophthora infestans</name>
    <name type="common">Potato late blight agent</name>
    <name type="synonym">Botrytis infestans</name>
    <dbReference type="NCBI Taxonomy" id="4787"/>
    <lineage>
        <taxon>Eukaryota</taxon>
        <taxon>Sar</taxon>
        <taxon>Stramenopiles</taxon>
        <taxon>Oomycota</taxon>
        <taxon>Peronosporomycetes</taxon>
        <taxon>Peronosporales</taxon>
        <taxon>Peronosporaceae</taxon>
        <taxon>Phytophthora</taxon>
    </lineage>
</organism>
<dbReference type="Proteomes" id="UP000602510">
    <property type="component" value="Unassembled WGS sequence"/>
</dbReference>
<dbReference type="InterPro" id="IPR003609">
    <property type="entry name" value="Pan_app"/>
</dbReference>
<dbReference type="EMBL" id="JAACNO010000927">
    <property type="protein sequence ID" value="KAF4144000.1"/>
    <property type="molecule type" value="Genomic_DNA"/>
</dbReference>
<dbReference type="AlphaFoldDB" id="A0A833SMV7"/>
<dbReference type="PROSITE" id="PS50948">
    <property type="entry name" value="PAN"/>
    <property type="match status" value="1"/>
</dbReference>
<name>A0A833SMV7_PHYIN</name>
<comment type="caution">
    <text evidence="3">The sequence shown here is derived from an EMBL/GenBank/DDBJ whole genome shotgun (WGS) entry which is preliminary data.</text>
</comment>
<evidence type="ECO:0000313" key="3">
    <source>
        <dbReference type="EMBL" id="KAF4035574.1"/>
    </source>
</evidence>
<evidence type="ECO:0000259" key="2">
    <source>
        <dbReference type="PROSITE" id="PS50948"/>
    </source>
</evidence>
<proteinExistence type="predicted"/>
<accession>A0A833SMV7</accession>
<evidence type="ECO:0000313" key="5">
    <source>
        <dbReference type="Proteomes" id="UP000602510"/>
    </source>
</evidence>
<protein>
    <recommendedName>
        <fullName evidence="2">Apple domain-containing protein</fullName>
    </recommendedName>
</protein>
<evidence type="ECO:0000256" key="1">
    <source>
        <dbReference type="SAM" id="MobiDB-lite"/>
    </source>
</evidence>
<dbReference type="EMBL" id="WSZM01000307">
    <property type="protein sequence ID" value="KAF4035574.1"/>
    <property type="molecule type" value="Genomic_DNA"/>
</dbReference>
<evidence type="ECO:0000313" key="4">
    <source>
        <dbReference type="EMBL" id="KAF4144000.1"/>
    </source>
</evidence>
<sequence>MLRRSHRDSAATVTTQPPTEEVTDEPPTTQPPTTSPPESPCTNQGTNGIGVENKVRYFNGGIFSSTTGLRNAQSWHSCCDSCWANINCAAFSFEQTSSTSLCELTTLTTVD</sequence>
<dbReference type="Proteomes" id="UP000704712">
    <property type="component" value="Unassembled WGS sequence"/>
</dbReference>
<feature type="region of interest" description="Disordered" evidence="1">
    <location>
        <begin position="1"/>
        <end position="48"/>
    </location>
</feature>
<gene>
    <name evidence="3" type="ORF">GN244_ATG12414</name>
    <name evidence="4" type="ORF">GN958_ATG06811</name>
</gene>
<dbReference type="OMA" id="WANINCA"/>
<keyword evidence="5" id="KW-1185">Reference proteome</keyword>
<feature type="compositionally biased region" description="Pro residues" evidence="1">
    <location>
        <begin position="28"/>
        <end position="39"/>
    </location>
</feature>